<keyword evidence="1" id="KW-0472">Membrane</keyword>
<evidence type="ECO:0000313" key="2">
    <source>
        <dbReference type="EMBL" id="BCF94895.1"/>
    </source>
</evidence>
<keyword evidence="1" id="KW-1133">Transmembrane helix</keyword>
<sequence length="115" mass="12980">MDNEVQGQVTLLTLLVALHLLVFSEARIWMSKAQAVHTMRQWYPADTTVLDVLRRVTISSRALPIAVRLAECHGCLLDADGMRAVFDSQQPIDFDAVQYRIIRRACEAALQGDRK</sequence>
<dbReference type="KEGG" id="plad:PPGU16_79620"/>
<gene>
    <name evidence="2" type="ORF">PPGU16_79620</name>
</gene>
<dbReference type="EMBL" id="AP023177">
    <property type="protein sequence ID" value="BCF94895.1"/>
    <property type="molecule type" value="Genomic_DNA"/>
</dbReference>
<feature type="transmembrane region" description="Helical" evidence="1">
    <location>
        <begin position="12"/>
        <end position="30"/>
    </location>
</feature>
<accession>A0A7I8C2M9</accession>
<organism evidence="2 3">
    <name type="scientific">Paraburkholderia largidicola</name>
    <dbReference type="NCBI Taxonomy" id="3014751"/>
    <lineage>
        <taxon>Bacteria</taxon>
        <taxon>Pseudomonadati</taxon>
        <taxon>Pseudomonadota</taxon>
        <taxon>Betaproteobacteria</taxon>
        <taxon>Burkholderiales</taxon>
        <taxon>Burkholderiaceae</taxon>
        <taxon>Paraburkholderia</taxon>
    </lineage>
</organism>
<geneLocation type="plasmid" evidence="2 3">
    <name>PPGU16_p2</name>
</geneLocation>
<keyword evidence="3" id="KW-1185">Reference proteome</keyword>
<dbReference type="AlphaFoldDB" id="A0A7I8C2M9"/>
<protein>
    <submittedName>
        <fullName evidence="2">Uncharacterized protein</fullName>
    </submittedName>
</protein>
<keyword evidence="1" id="KW-0812">Transmembrane</keyword>
<keyword evidence="2" id="KW-0614">Plasmid</keyword>
<dbReference type="RefSeq" id="WP_243460816.1">
    <property type="nucleotide sequence ID" value="NZ_AP023177.1"/>
</dbReference>
<proteinExistence type="predicted"/>
<name>A0A7I8C2M9_9BURK</name>
<dbReference type="Proteomes" id="UP000510888">
    <property type="component" value="Plasmid PPGU16_p2"/>
</dbReference>
<evidence type="ECO:0000256" key="1">
    <source>
        <dbReference type="SAM" id="Phobius"/>
    </source>
</evidence>
<reference evidence="2 3" key="1">
    <citation type="journal article" date="2020" name="Genes (Basel)">
        <title>Genomic Comparison of Insect Gut Symbionts from Divergent Burkholderia Subclades.</title>
        <authorList>
            <person name="Takeshita K."/>
            <person name="Kikuchi Y."/>
        </authorList>
    </citation>
    <scope>NUCLEOTIDE SEQUENCE [LARGE SCALE GENOMIC DNA]</scope>
    <source>
        <strain evidence="2 3">PGU16</strain>
        <plasmid evidence="2 3">PPGU16_p2</plasmid>
    </source>
</reference>
<evidence type="ECO:0000313" key="3">
    <source>
        <dbReference type="Proteomes" id="UP000510888"/>
    </source>
</evidence>